<dbReference type="RefSeq" id="WP_261981923.1">
    <property type="nucleotide sequence ID" value="NZ_UGUY01000001.1"/>
</dbReference>
<organism evidence="2 3">
    <name type="scientific">Pseudomonas putida</name>
    <name type="common">Arthrobacter siderocapsulatus</name>
    <dbReference type="NCBI Taxonomy" id="303"/>
    <lineage>
        <taxon>Bacteria</taxon>
        <taxon>Pseudomonadati</taxon>
        <taxon>Pseudomonadota</taxon>
        <taxon>Gammaproteobacteria</taxon>
        <taxon>Pseudomonadales</taxon>
        <taxon>Pseudomonadaceae</taxon>
        <taxon>Pseudomonas</taxon>
    </lineage>
</organism>
<accession>A0A379KFS8</accession>
<gene>
    <name evidence="2" type="ORF">NCTC7914_00395</name>
</gene>
<protein>
    <submittedName>
        <fullName evidence="2">YD repeat protein</fullName>
    </submittedName>
</protein>
<dbReference type="Gene3D" id="2.180.10.10">
    <property type="entry name" value="RHS repeat-associated core"/>
    <property type="match status" value="1"/>
</dbReference>
<dbReference type="EMBL" id="UGUY01000001">
    <property type="protein sequence ID" value="SUD66354.1"/>
    <property type="molecule type" value="Genomic_DNA"/>
</dbReference>
<dbReference type="AlphaFoldDB" id="A0A379KFS8"/>
<dbReference type="SUPFAM" id="SSF56399">
    <property type="entry name" value="ADP-ribosylation"/>
    <property type="match status" value="1"/>
</dbReference>
<evidence type="ECO:0000313" key="2">
    <source>
        <dbReference type="EMBL" id="SUD66354.1"/>
    </source>
</evidence>
<proteinExistence type="predicted"/>
<dbReference type="NCBIfam" id="TIGR03696">
    <property type="entry name" value="Rhs_assc_core"/>
    <property type="match status" value="1"/>
</dbReference>
<name>A0A379KFS8_PSEPU</name>
<sequence>MGTTTLLATDLQRTVLRSGHTLYRRYTPYGGFRPDDGAWLGFSDAHLDHASGCYLLGNGHRAFSPALMRFGSPDRLSPFARGGLNAYAYCLGDPINHRDPTGQEAADYLFPILSILSNLAGAFTSGLRLRSMWRTRHMHQATGSYPASRGGVMTYGTVESHTSPPSSVDWALTGISGVSAVAGITLGISRTVEPGEDWQTWALATLTVISLGTSVKEVWALAQARSWERYPITPVRIEPNWAGSASPRSSAPRLSLEPANAIRQS</sequence>
<evidence type="ECO:0000256" key="1">
    <source>
        <dbReference type="SAM" id="MobiDB-lite"/>
    </source>
</evidence>
<feature type="region of interest" description="Disordered" evidence="1">
    <location>
        <begin position="241"/>
        <end position="265"/>
    </location>
</feature>
<dbReference type="Proteomes" id="UP000254602">
    <property type="component" value="Unassembled WGS sequence"/>
</dbReference>
<evidence type="ECO:0000313" key="3">
    <source>
        <dbReference type="Proteomes" id="UP000254602"/>
    </source>
</evidence>
<dbReference type="InterPro" id="IPR022385">
    <property type="entry name" value="Rhs_assc_core"/>
</dbReference>
<feature type="compositionally biased region" description="Low complexity" evidence="1">
    <location>
        <begin position="244"/>
        <end position="256"/>
    </location>
</feature>
<reference evidence="2 3" key="1">
    <citation type="submission" date="2018-06" db="EMBL/GenBank/DDBJ databases">
        <authorList>
            <consortium name="Pathogen Informatics"/>
            <person name="Doyle S."/>
        </authorList>
    </citation>
    <scope>NUCLEOTIDE SEQUENCE [LARGE SCALE GENOMIC DNA]</scope>
    <source>
        <strain evidence="2 3">NCTC7914</strain>
    </source>
</reference>